<organism evidence="1 2">
    <name type="scientific">Nephila pilipes</name>
    <name type="common">Giant wood spider</name>
    <name type="synonym">Nephila maculata</name>
    <dbReference type="NCBI Taxonomy" id="299642"/>
    <lineage>
        <taxon>Eukaryota</taxon>
        <taxon>Metazoa</taxon>
        <taxon>Ecdysozoa</taxon>
        <taxon>Arthropoda</taxon>
        <taxon>Chelicerata</taxon>
        <taxon>Arachnida</taxon>
        <taxon>Araneae</taxon>
        <taxon>Araneomorphae</taxon>
        <taxon>Entelegynae</taxon>
        <taxon>Araneoidea</taxon>
        <taxon>Nephilidae</taxon>
        <taxon>Nephila</taxon>
    </lineage>
</organism>
<reference evidence="1" key="1">
    <citation type="submission" date="2020-08" db="EMBL/GenBank/DDBJ databases">
        <title>Multicomponent nature underlies the extraordinary mechanical properties of spider dragline silk.</title>
        <authorList>
            <person name="Kono N."/>
            <person name="Nakamura H."/>
            <person name="Mori M."/>
            <person name="Yoshida Y."/>
            <person name="Ohtoshi R."/>
            <person name="Malay A.D."/>
            <person name="Moran D.A.P."/>
            <person name="Tomita M."/>
            <person name="Numata K."/>
            <person name="Arakawa K."/>
        </authorList>
    </citation>
    <scope>NUCLEOTIDE SEQUENCE</scope>
</reference>
<dbReference type="AlphaFoldDB" id="A0A8X6PKS5"/>
<keyword evidence="2" id="KW-1185">Reference proteome</keyword>
<evidence type="ECO:0000313" key="1">
    <source>
        <dbReference type="EMBL" id="GFT76379.1"/>
    </source>
</evidence>
<dbReference type="Proteomes" id="UP000887013">
    <property type="component" value="Unassembled WGS sequence"/>
</dbReference>
<accession>A0A8X6PKS5</accession>
<name>A0A8X6PKS5_NEPPI</name>
<protein>
    <submittedName>
        <fullName evidence="1">Uncharacterized protein</fullName>
    </submittedName>
</protein>
<gene>
    <name evidence="1" type="ORF">NPIL_465761</name>
</gene>
<sequence length="122" mass="14101">MFQKKLLKRNTRNDHLVVASEYKRKRDSYFKSQSRFIPTRGRLLLSGPLAVAPQPRLSPFLLLLPPPFLRGLEDVHSLVLYGGILQKFIRLRNGIEVGRNFFPQFYERSLLEAAGRESGVEM</sequence>
<proteinExistence type="predicted"/>
<dbReference type="EMBL" id="BMAW01071072">
    <property type="protein sequence ID" value="GFT76379.1"/>
    <property type="molecule type" value="Genomic_DNA"/>
</dbReference>
<comment type="caution">
    <text evidence="1">The sequence shown here is derived from an EMBL/GenBank/DDBJ whole genome shotgun (WGS) entry which is preliminary data.</text>
</comment>
<evidence type="ECO:0000313" key="2">
    <source>
        <dbReference type="Proteomes" id="UP000887013"/>
    </source>
</evidence>